<dbReference type="EMBL" id="JAZDWU010000003">
    <property type="protein sequence ID" value="KAL0009440.1"/>
    <property type="molecule type" value="Genomic_DNA"/>
</dbReference>
<sequence>MARSVGNNDAFAREESARSARNYGAIARKESVGSARNNGAIARKELARSARNYGAMAREESTGSARNNGAIAREESTRSARDYGAIAREESAGSARNYGAMAREESAGSARNYGAMAREESRTSESDGSRVGNKKGRGATRNLKLAKLFTKERFPIIWKKGRPVGQYSKVFKSECTALVRRISLVPLQVKDWREVPYQNKRKLFDYILERFIVEGQETLVWKQMNRSYKNYRSSLKKKWFKPYEEDPEEALEILPPNMVDDDWNYLVNLWSNKDWKTMCDKNKYSRSKNFIIHITGSKSFQQRSEEERERTGEDPSRLQLFEITHTRSNGQAANETTQEALMKFKRLTTEVAEGSLQMSGDEMFVEVFGPEHHGRVRGYGDGISPTELWGSSSSTIRDLQMQLKESEERRKENDANLLRQLKESEERSKENDANLLRKLKESEEHRKESDANVQLLKEQVNRVESLLAQVLKNIAPFELAQSDCSS</sequence>
<evidence type="ECO:0000313" key="3">
    <source>
        <dbReference type="Proteomes" id="UP001459277"/>
    </source>
</evidence>
<feature type="compositionally biased region" description="Basic and acidic residues" evidence="1">
    <location>
        <begin position="117"/>
        <end position="128"/>
    </location>
</feature>
<dbReference type="AlphaFoldDB" id="A0AAW2DJE4"/>
<feature type="compositionally biased region" description="Basic and acidic residues" evidence="1">
    <location>
        <begin position="72"/>
        <end position="84"/>
    </location>
</feature>
<dbReference type="InterPro" id="IPR004252">
    <property type="entry name" value="Probable_transposase_24"/>
</dbReference>
<name>A0AAW2DJE4_9ROSI</name>
<keyword evidence="3" id="KW-1185">Reference proteome</keyword>
<feature type="region of interest" description="Disordered" evidence="1">
    <location>
        <begin position="1"/>
        <end position="20"/>
    </location>
</feature>
<dbReference type="Proteomes" id="UP001459277">
    <property type="component" value="Unassembled WGS sequence"/>
</dbReference>
<feature type="region of interest" description="Disordered" evidence="1">
    <location>
        <begin position="53"/>
        <end position="84"/>
    </location>
</feature>
<gene>
    <name evidence="2" type="ORF">SO802_010942</name>
</gene>
<proteinExistence type="predicted"/>
<feature type="region of interest" description="Disordered" evidence="1">
    <location>
        <begin position="109"/>
        <end position="137"/>
    </location>
</feature>
<evidence type="ECO:0000313" key="2">
    <source>
        <dbReference type="EMBL" id="KAL0009440.1"/>
    </source>
</evidence>
<comment type="caution">
    <text evidence="2">The sequence shown here is derived from an EMBL/GenBank/DDBJ whole genome shotgun (WGS) entry which is preliminary data.</text>
</comment>
<evidence type="ECO:0000256" key="1">
    <source>
        <dbReference type="SAM" id="MobiDB-lite"/>
    </source>
</evidence>
<feature type="region of interest" description="Disordered" evidence="1">
    <location>
        <begin position="406"/>
        <end position="433"/>
    </location>
</feature>
<protein>
    <recommendedName>
        <fullName evidence="4">Transposase, Ptta/En/Spm, plant</fullName>
    </recommendedName>
</protein>
<reference evidence="2 3" key="1">
    <citation type="submission" date="2024-01" db="EMBL/GenBank/DDBJ databases">
        <title>A telomere-to-telomere, gap-free genome of sweet tea (Lithocarpus litseifolius).</title>
        <authorList>
            <person name="Zhou J."/>
        </authorList>
    </citation>
    <scope>NUCLEOTIDE SEQUENCE [LARGE SCALE GENOMIC DNA]</scope>
    <source>
        <strain evidence="2">Zhou-2022a</strain>
        <tissue evidence="2">Leaf</tissue>
    </source>
</reference>
<accession>A0AAW2DJE4</accession>
<feature type="compositionally biased region" description="Basic and acidic residues" evidence="1">
    <location>
        <begin position="406"/>
        <end position="432"/>
    </location>
</feature>
<organism evidence="2 3">
    <name type="scientific">Lithocarpus litseifolius</name>
    <dbReference type="NCBI Taxonomy" id="425828"/>
    <lineage>
        <taxon>Eukaryota</taxon>
        <taxon>Viridiplantae</taxon>
        <taxon>Streptophyta</taxon>
        <taxon>Embryophyta</taxon>
        <taxon>Tracheophyta</taxon>
        <taxon>Spermatophyta</taxon>
        <taxon>Magnoliopsida</taxon>
        <taxon>eudicotyledons</taxon>
        <taxon>Gunneridae</taxon>
        <taxon>Pentapetalae</taxon>
        <taxon>rosids</taxon>
        <taxon>fabids</taxon>
        <taxon>Fagales</taxon>
        <taxon>Fagaceae</taxon>
        <taxon>Lithocarpus</taxon>
    </lineage>
</organism>
<dbReference type="Pfam" id="PF03004">
    <property type="entry name" value="Transposase_24"/>
    <property type="match status" value="1"/>
</dbReference>
<dbReference type="PANTHER" id="PTHR33499">
    <property type="entry name" value="OS12G0282400 PROTEIN-RELATED"/>
    <property type="match status" value="1"/>
</dbReference>
<evidence type="ECO:0008006" key="4">
    <source>
        <dbReference type="Google" id="ProtNLM"/>
    </source>
</evidence>
<dbReference type="PANTHER" id="PTHR33499:SF43">
    <property type="entry name" value="TRANSPOSASE, PTTA_EN_SPM, PLANT"/>
    <property type="match status" value="1"/>
</dbReference>